<feature type="region of interest" description="Disordered" evidence="12">
    <location>
        <begin position="780"/>
        <end position="799"/>
    </location>
</feature>
<dbReference type="SUPFAM" id="SSF57184">
    <property type="entry name" value="Growth factor receptor domain"/>
    <property type="match status" value="2"/>
</dbReference>
<dbReference type="InterPro" id="IPR009030">
    <property type="entry name" value="Growth_fac_rcpt_cys_sf"/>
</dbReference>
<dbReference type="AlphaFoldDB" id="A0AAW1V7P7"/>
<dbReference type="InterPro" id="IPR001881">
    <property type="entry name" value="EGF-like_Ca-bd_dom"/>
</dbReference>
<accession>A0AAW1V7P7</accession>
<evidence type="ECO:0000256" key="9">
    <source>
        <dbReference type="ARBA" id="ARBA00023157"/>
    </source>
</evidence>
<dbReference type="PROSITE" id="PS50026">
    <property type="entry name" value="EGF_3"/>
    <property type="match status" value="4"/>
</dbReference>
<comment type="similarity">
    <text evidence="2">Belongs to the fibulin family.</text>
</comment>
<dbReference type="Pfam" id="PF22914">
    <property type="entry name" value="Fibulin_C"/>
    <property type="match status" value="1"/>
</dbReference>
<dbReference type="InterPro" id="IPR000152">
    <property type="entry name" value="EGF-type_Asp/Asn_hydroxyl_site"/>
</dbReference>
<comment type="subcellular location">
    <subcellularLocation>
        <location evidence="1">Secreted</location>
        <location evidence="1">Extracellular space</location>
        <location evidence="1">Extracellular matrix</location>
    </subcellularLocation>
</comment>
<evidence type="ECO:0000259" key="13">
    <source>
        <dbReference type="PROSITE" id="PS50026"/>
    </source>
</evidence>
<evidence type="ECO:0000256" key="2">
    <source>
        <dbReference type="ARBA" id="ARBA00006127"/>
    </source>
</evidence>
<evidence type="ECO:0000256" key="5">
    <source>
        <dbReference type="ARBA" id="ARBA00022536"/>
    </source>
</evidence>
<keyword evidence="15" id="KW-1185">Reference proteome</keyword>
<feature type="domain" description="EGF-like" evidence="13">
    <location>
        <begin position="917"/>
        <end position="956"/>
    </location>
</feature>
<dbReference type="Pfam" id="PF12662">
    <property type="entry name" value="cEGF"/>
    <property type="match status" value="1"/>
</dbReference>
<dbReference type="InterPro" id="IPR049883">
    <property type="entry name" value="NOTCH1_EGF-like"/>
</dbReference>
<evidence type="ECO:0000256" key="6">
    <source>
        <dbReference type="ARBA" id="ARBA00022729"/>
    </source>
</evidence>
<name>A0AAW1V7P7_9CUCU</name>
<reference evidence="14 15" key="1">
    <citation type="submission" date="2023-03" db="EMBL/GenBank/DDBJ databases">
        <title>Genome insight into feeding habits of ladybird beetles.</title>
        <authorList>
            <person name="Li H.-S."/>
            <person name="Huang Y.-H."/>
            <person name="Pang H."/>
        </authorList>
    </citation>
    <scope>NUCLEOTIDE SEQUENCE [LARGE SCALE GENOMIC DNA]</scope>
    <source>
        <strain evidence="14">SYSU_2023b</strain>
        <tissue evidence="14">Whole body</tissue>
    </source>
</reference>
<dbReference type="InterPro" id="IPR055088">
    <property type="entry name" value="Fibulin_C"/>
</dbReference>
<gene>
    <name evidence="14" type="ORF">WA026_004707</name>
</gene>
<dbReference type="PROSITE" id="PS01187">
    <property type="entry name" value="EGF_CA"/>
    <property type="match status" value="7"/>
</dbReference>
<dbReference type="GO" id="GO:0005509">
    <property type="term" value="F:calcium ion binding"/>
    <property type="evidence" value="ECO:0007669"/>
    <property type="project" value="InterPro"/>
</dbReference>
<feature type="domain" description="EGF-like" evidence="13">
    <location>
        <begin position="874"/>
        <end position="916"/>
    </location>
</feature>
<keyword evidence="5 11" id="KW-0245">EGF-like domain</keyword>
<evidence type="ECO:0000256" key="7">
    <source>
        <dbReference type="ARBA" id="ARBA00022737"/>
    </source>
</evidence>
<dbReference type="FunFam" id="2.10.25.10:FF:000119">
    <property type="entry name" value="vitamin K-dependent protein S"/>
    <property type="match status" value="1"/>
</dbReference>
<dbReference type="PANTHER" id="PTHR24050">
    <property type="entry name" value="PA14 DOMAIN-CONTAINING PROTEIN"/>
    <property type="match status" value="1"/>
</dbReference>
<dbReference type="SMART" id="SM00179">
    <property type="entry name" value="EGF_CA"/>
    <property type="match status" value="16"/>
</dbReference>
<evidence type="ECO:0000256" key="8">
    <source>
        <dbReference type="ARBA" id="ARBA00022837"/>
    </source>
</evidence>
<evidence type="ECO:0000256" key="4">
    <source>
        <dbReference type="ARBA" id="ARBA00022530"/>
    </source>
</evidence>
<proteinExistence type="inferred from homology"/>
<keyword evidence="10" id="KW-0325">Glycoprotein</keyword>
<dbReference type="InterPro" id="IPR000742">
    <property type="entry name" value="EGF"/>
</dbReference>
<evidence type="ECO:0000256" key="11">
    <source>
        <dbReference type="PROSITE-ProRule" id="PRU00076"/>
    </source>
</evidence>
<dbReference type="FunFam" id="2.10.25.10:FF:000506">
    <property type="entry name" value="Adhesion G protein-coupled receptor E1"/>
    <property type="match status" value="1"/>
</dbReference>
<comment type="caution">
    <text evidence="11">Lacks conserved residue(s) required for the propagation of feature annotation.</text>
</comment>
<evidence type="ECO:0000256" key="10">
    <source>
        <dbReference type="ARBA" id="ARBA00023180"/>
    </source>
</evidence>
<dbReference type="Pfam" id="PF07645">
    <property type="entry name" value="EGF_CA"/>
    <property type="match status" value="12"/>
</dbReference>
<keyword evidence="6" id="KW-0732">Signal</keyword>
<feature type="domain" description="EGF-like" evidence="13">
    <location>
        <begin position="957"/>
        <end position="997"/>
    </location>
</feature>
<dbReference type="Gene3D" id="2.10.25.10">
    <property type="entry name" value="Laminin"/>
    <property type="match status" value="17"/>
</dbReference>
<dbReference type="EMBL" id="JARQZJ010000122">
    <property type="protein sequence ID" value="KAK9889438.1"/>
    <property type="molecule type" value="Genomic_DNA"/>
</dbReference>
<protein>
    <recommendedName>
        <fullName evidence="13">EGF-like domain-containing protein</fullName>
    </recommendedName>
</protein>
<dbReference type="InterPro" id="IPR018097">
    <property type="entry name" value="EGF_Ca-bd_CS"/>
</dbReference>
<feature type="domain" description="EGF-like" evidence="13">
    <location>
        <begin position="998"/>
        <end position="1040"/>
    </location>
</feature>
<keyword evidence="8" id="KW-0106">Calcium</keyword>
<keyword evidence="7" id="KW-0677">Repeat</keyword>
<evidence type="ECO:0000256" key="12">
    <source>
        <dbReference type="SAM" id="MobiDB-lite"/>
    </source>
</evidence>
<dbReference type="FunFam" id="2.10.25.10:FF:000005">
    <property type="entry name" value="Fibrillin 2"/>
    <property type="match status" value="1"/>
</dbReference>
<evidence type="ECO:0000313" key="15">
    <source>
        <dbReference type="Proteomes" id="UP001431783"/>
    </source>
</evidence>
<sequence>MRHLYSAPFVMAGTKSIKPISVNNFVPVLHTKHYEKVKKQEIMLLHSSTILLLFCIFQPSFAIDTETIKRCCGLGTNHSMAGNTCGTFDPSTIPEVAKADSVYCLHSVEVCCKRRESDMLCEAGEELALSGGNCNTAEGMKKACCEACILGKESFTSDPTCTDYLSLGPSFSKCCQSGVTSSSSSTTSTTTWRISSVTPTQSDFSSSIRTSEYLPPMENLCEVEGICAQICIPMGDSYKCDCNKGFSLMEDKVSCKRDKKSEKGTINRCDLNNPCEHECKDTGVAIKCLCREGYELDIDQTSCKDIDECALGTNDCNKDEICLNEDGTYYCEDPIYTDPPIDFDKKCPAGYKFNGENSVCDDIDECQINLLCPGSKTCKNTMGSYTCEGEDIKCPPGFYFKAATESCSDIDECLTGENSCNKESQICINTKGNYTCAEKVSSKTCPPGFKKNPYTQLCDDVDECSEDVPLCAPTEVCVNEVGRYNCVPARRPAPKPYTPPVYSTYSTPRTETTPYQPTMRHTSKPNYYPSNYYTTPMTCTTGFELSPDGRSCVDIDECTSNRNNCNKQTQICVNTNGSFLCTDIPIAEPCSPGFRKNPYTQQCDDINECAEYNQLCSDSEECVNDKGSYRCVRKTTYTYATTNIYTTPSYAPPKPEPTYPYLPPRTTTARPNYYPTPITCTRGFTLAPDRRTCVDINECQLGTHTCVETQRCDNTLGSYHCVRMAGCGTGYTYNYANEICEDDDECALGTHNCGGLGSAFKCRNTFGSYRCDPIRRPKPVIPPTTTTTTTTTTPRPSYQDTTTKLTIISGQRKNCLPGYVMNSRGECEDIDECKSNPCGRGESCFNTQGRYHCITKIQCKAGYDLNDAGDGCEDVNECVRGTHKCNPTQICRNGVGYYTCGCPPGHHLNPETNHCEDIDECKYYKVCYHNANCVNTVGSYRCDCKEGFTDNGSGCEDIDECARAPNLCEHKCVNTWGSYRCACQAGFTLNMNNRTCSDIDECERFKDKKLCIGPCENIPGSYQCTCPNGYRLGLDKRTCQDIDECERNVCPNHNDICVNTRGSYKCYTISCPANYIRDVQHKSRCKRPQTLCDSRDSECLLRPEQYTYHFIAIVSNLPMINGPIRLFNIQGPRFLRSRTDFQFRIISVNCPVGLSRINENYFRMDVQNYNAMVLYLTRSITGPQEAEVEIRMKLFDNNQLTMSAVSRIFIIVTEYPF</sequence>
<dbReference type="Proteomes" id="UP001431783">
    <property type="component" value="Unassembled WGS sequence"/>
</dbReference>
<evidence type="ECO:0000256" key="3">
    <source>
        <dbReference type="ARBA" id="ARBA00022525"/>
    </source>
</evidence>
<feature type="compositionally biased region" description="Low complexity" evidence="12">
    <location>
        <begin position="783"/>
        <end position="799"/>
    </location>
</feature>
<evidence type="ECO:0000313" key="14">
    <source>
        <dbReference type="EMBL" id="KAK9889438.1"/>
    </source>
</evidence>
<dbReference type="PANTHER" id="PTHR24050:SF28">
    <property type="entry name" value="UROMODULIN-LIKE"/>
    <property type="match status" value="1"/>
</dbReference>
<dbReference type="PROSITE" id="PS00010">
    <property type="entry name" value="ASX_HYDROXYL"/>
    <property type="match status" value="4"/>
</dbReference>
<dbReference type="PROSITE" id="PS01186">
    <property type="entry name" value="EGF_2"/>
    <property type="match status" value="3"/>
</dbReference>
<dbReference type="InterPro" id="IPR026823">
    <property type="entry name" value="cEGF"/>
</dbReference>
<dbReference type="CDD" id="cd00054">
    <property type="entry name" value="EGF_CA"/>
    <property type="match status" value="4"/>
</dbReference>
<dbReference type="SUPFAM" id="SSF57196">
    <property type="entry name" value="EGF/Laminin"/>
    <property type="match status" value="6"/>
</dbReference>
<dbReference type="SMART" id="SM00181">
    <property type="entry name" value="EGF"/>
    <property type="match status" value="12"/>
</dbReference>
<keyword evidence="3" id="KW-0964">Secreted</keyword>
<evidence type="ECO:0000256" key="1">
    <source>
        <dbReference type="ARBA" id="ARBA00004498"/>
    </source>
</evidence>
<keyword evidence="9" id="KW-1015">Disulfide bond</keyword>
<comment type="caution">
    <text evidence="14">The sequence shown here is derived from an EMBL/GenBank/DDBJ whole genome shotgun (WGS) entry which is preliminary data.</text>
</comment>
<organism evidence="14 15">
    <name type="scientific">Henosepilachna vigintioctopunctata</name>
    <dbReference type="NCBI Taxonomy" id="420089"/>
    <lineage>
        <taxon>Eukaryota</taxon>
        <taxon>Metazoa</taxon>
        <taxon>Ecdysozoa</taxon>
        <taxon>Arthropoda</taxon>
        <taxon>Hexapoda</taxon>
        <taxon>Insecta</taxon>
        <taxon>Pterygota</taxon>
        <taxon>Neoptera</taxon>
        <taxon>Endopterygota</taxon>
        <taxon>Coleoptera</taxon>
        <taxon>Polyphaga</taxon>
        <taxon>Cucujiformia</taxon>
        <taxon>Coccinelloidea</taxon>
        <taxon>Coccinellidae</taxon>
        <taxon>Epilachninae</taxon>
        <taxon>Epilachnini</taxon>
        <taxon>Henosepilachna</taxon>
    </lineage>
</organism>
<feature type="compositionally biased region" description="Polar residues" evidence="12">
    <location>
        <begin position="501"/>
        <end position="520"/>
    </location>
</feature>
<dbReference type="FunFam" id="2.10.25.10:FF:000008">
    <property type="entry name" value="Signal peptide, CUB domain, EGF-like 2"/>
    <property type="match status" value="1"/>
</dbReference>
<keyword evidence="4" id="KW-0272">Extracellular matrix</keyword>
<dbReference type="InterPro" id="IPR052235">
    <property type="entry name" value="Nephronectin_domain"/>
</dbReference>
<feature type="region of interest" description="Disordered" evidence="12">
    <location>
        <begin position="498"/>
        <end position="521"/>
    </location>
</feature>